<feature type="transmembrane region" description="Helical" evidence="7">
    <location>
        <begin position="313"/>
        <end position="331"/>
    </location>
</feature>
<organism evidence="9 10">
    <name type="scientific">Amycolatopsis plumensis</name>
    <dbReference type="NCBI Taxonomy" id="236508"/>
    <lineage>
        <taxon>Bacteria</taxon>
        <taxon>Bacillati</taxon>
        <taxon>Actinomycetota</taxon>
        <taxon>Actinomycetes</taxon>
        <taxon>Pseudonocardiales</taxon>
        <taxon>Pseudonocardiaceae</taxon>
        <taxon>Amycolatopsis</taxon>
    </lineage>
</organism>
<evidence type="ECO:0000256" key="5">
    <source>
        <dbReference type="ARBA" id="ARBA00022989"/>
    </source>
</evidence>
<feature type="transmembrane region" description="Helical" evidence="7">
    <location>
        <begin position="343"/>
        <end position="365"/>
    </location>
</feature>
<evidence type="ECO:0000259" key="8">
    <source>
        <dbReference type="PROSITE" id="PS50850"/>
    </source>
</evidence>
<reference evidence="9 10" key="1">
    <citation type="submission" date="2024-09" db="EMBL/GenBank/DDBJ databases">
        <authorList>
            <person name="Sun Q."/>
            <person name="Mori K."/>
        </authorList>
    </citation>
    <scope>NUCLEOTIDE SEQUENCE [LARGE SCALE GENOMIC DNA]</scope>
    <source>
        <strain evidence="9 10">JCM 13852</strain>
    </source>
</reference>
<keyword evidence="6 7" id="KW-0472">Membrane</keyword>
<evidence type="ECO:0000256" key="2">
    <source>
        <dbReference type="ARBA" id="ARBA00022448"/>
    </source>
</evidence>
<gene>
    <name evidence="9" type="ORF">ACFFTO_21540</name>
</gene>
<dbReference type="InterPro" id="IPR011701">
    <property type="entry name" value="MFS"/>
</dbReference>
<dbReference type="PROSITE" id="PS00216">
    <property type="entry name" value="SUGAR_TRANSPORT_1"/>
    <property type="match status" value="1"/>
</dbReference>
<evidence type="ECO:0000313" key="10">
    <source>
        <dbReference type="Proteomes" id="UP001589535"/>
    </source>
</evidence>
<feature type="transmembrane region" description="Helical" evidence="7">
    <location>
        <begin position="20"/>
        <end position="43"/>
    </location>
</feature>
<evidence type="ECO:0000256" key="6">
    <source>
        <dbReference type="ARBA" id="ARBA00023136"/>
    </source>
</evidence>
<dbReference type="InterPro" id="IPR005829">
    <property type="entry name" value="Sugar_transporter_CS"/>
</dbReference>
<keyword evidence="2" id="KW-0813">Transport</keyword>
<feature type="transmembrane region" description="Helical" evidence="7">
    <location>
        <begin position="172"/>
        <end position="196"/>
    </location>
</feature>
<dbReference type="PROSITE" id="PS50850">
    <property type="entry name" value="MFS"/>
    <property type="match status" value="1"/>
</dbReference>
<keyword evidence="3" id="KW-1003">Cell membrane</keyword>
<feature type="transmembrane region" description="Helical" evidence="7">
    <location>
        <begin position="55"/>
        <end position="73"/>
    </location>
</feature>
<feature type="transmembrane region" description="Helical" evidence="7">
    <location>
        <begin position="276"/>
        <end position="301"/>
    </location>
</feature>
<keyword evidence="4 7" id="KW-0812">Transmembrane</keyword>
<feature type="transmembrane region" description="Helical" evidence="7">
    <location>
        <begin position="241"/>
        <end position="264"/>
    </location>
</feature>
<protein>
    <submittedName>
        <fullName evidence="9">MFS transporter</fullName>
    </submittedName>
</protein>
<dbReference type="Proteomes" id="UP001589535">
    <property type="component" value="Unassembled WGS sequence"/>
</dbReference>
<dbReference type="RefSeq" id="WP_378196976.1">
    <property type="nucleotide sequence ID" value="NZ_JBHMBK010000016.1"/>
</dbReference>
<comment type="caution">
    <text evidence="9">The sequence shown here is derived from an EMBL/GenBank/DDBJ whole genome shotgun (WGS) entry which is preliminary data.</text>
</comment>
<dbReference type="CDD" id="cd17321">
    <property type="entry name" value="MFS_MMR_MDR_like"/>
    <property type="match status" value="1"/>
</dbReference>
<feature type="transmembrane region" description="Helical" evidence="7">
    <location>
        <begin position="415"/>
        <end position="435"/>
    </location>
</feature>
<accession>A0ABV5U5U0</accession>
<dbReference type="PANTHER" id="PTHR42718:SF46">
    <property type="entry name" value="BLR6921 PROTEIN"/>
    <property type="match status" value="1"/>
</dbReference>
<feature type="transmembrane region" description="Helical" evidence="7">
    <location>
        <begin position="208"/>
        <end position="229"/>
    </location>
</feature>
<name>A0ABV5U5U0_9PSEU</name>
<feature type="domain" description="Major facilitator superfamily (MFS) profile" evidence="8">
    <location>
        <begin position="19"/>
        <end position="470"/>
    </location>
</feature>
<evidence type="ECO:0000256" key="7">
    <source>
        <dbReference type="SAM" id="Phobius"/>
    </source>
</evidence>
<dbReference type="Pfam" id="PF07690">
    <property type="entry name" value="MFS_1"/>
    <property type="match status" value="2"/>
</dbReference>
<feature type="transmembrane region" description="Helical" evidence="7">
    <location>
        <begin position="85"/>
        <end position="104"/>
    </location>
</feature>
<sequence>MSGNLTPTGRDATRRDWFALALLCSAFLVVVLGSTIVFAAAPMMAAELGFADDTIQWIFAAAALPAGGLLILGGRLADILGRRRMFMTGTLLFTVSSTMAGFAWSDIALIAARILQGSSVALLTPAALALVSTVFTSEQKRNKALGIWSMIGGVGATVGLLVGGVASEALGWRSIFFLNVPIGIGTLVVAPLVISADRRSESSVPGSRLDFAGAVTITGALLSLVYVVTEGPQVGWASTETFGLTALAVVLFAAFIIVEIRAVTPLVPLVMLRQRALAAGNVIMLVAGAAVDGLLLVLTLYAQEVLNYTAIEYGLALAVMTVASIAASYAAQHFIGRIGVRRVACAGMVLIGAACILLSTVRVNGTFLEDLLPALVLFGLGMGASYVAGSIASLSGASEDDSGAASGLQTTSFTVGNALGVAFLSTVASACLGPVRELGALTTGYRAAFSAAALLAAAGLIAALALPATKSKRKLSGSQ</sequence>
<feature type="transmembrane region" description="Helical" evidence="7">
    <location>
        <begin position="371"/>
        <end position="394"/>
    </location>
</feature>
<evidence type="ECO:0000256" key="4">
    <source>
        <dbReference type="ARBA" id="ARBA00022692"/>
    </source>
</evidence>
<comment type="subcellular location">
    <subcellularLocation>
        <location evidence="1">Cell membrane</location>
        <topology evidence="1">Multi-pass membrane protein</topology>
    </subcellularLocation>
</comment>
<dbReference type="Gene3D" id="1.20.1250.20">
    <property type="entry name" value="MFS general substrate transporter like domains"/>
    <property type="match status" value="2"/>
</dbReference>
<evidence type="ECO:0000256" key="1">
    <source>
        <dbReference type="ARBA" id="ARBA00004651"/>
    </source>
</evidence>
<dbReference type="PANTHER" id="PTHR42718">
    <property type="entry name" value="MAJOR FACILITATOR SUPERFAMILY MULTIDRUG TRANSPORTER MFSC"/>
    <property type="match status" value="1"/>
</dbReference>
<dbReference type="EMBL" id="JBHMBK010000016">
    <property type="protein sequence ID" value="MFB9686774.1"/>
    <property type="molecule type" value="Genomic_DNA"/>
</dbReference>
<feature type="transmembrane region" description="Helical" evidence="7">
    <location>
        <begin position="147"/>
        <end position="166"/>
    </location>
</feature>
<evidence type="ECO:0000256" key="3">
    <source>
        <dbReference type="ARBA" id="ARBA00022475"/>
    </source>
</evidence>
<keyword evidence="10" id="KW-1185">Reference proteome</keyword>
<dbReference type="InterPro" id="IPR020846">
    <property type="entry name" value="MFS_dom"/>
</dbReference>
<keyword evidence="5 7" id="KW-1133">Transmembrane helix</keyword>
<proteinExistence type="predicted"/>
<evidence type="ECO:0000313" key="9">
    <source>
        <dbReference type="EMBL" id="MFB9686774.1"/>
    </source>
</evidence>
<dbReference type="InterPro" id="IPR036259">
    <property type="entry name" value="MFS_trans_sf"/>
</dbReference>
<feature type="transmembrane region" description="Helical" evidence="7">
    <location>
        <begin position="447"/>
        <end position="466"/>
    </location>
</feature>
<dbReference type="SUPFAM" id="SSF103473">
    <property type="entry name" value="MFS general substrate transporter"/>
    <property type="match status" value="1"/>
</dbReference>